<dbReference type="SMART" id="SM00706">
    <property type="entry name" value="TECPR"/>
    <property type="match status" value="8"/>
</dbReference>
<evidence type="ECO:0000256" key="16">
    <source>
        <dbReference type="PROSITE-ProRule" id="PRU00104"/>
    </source>
</evidence>
<dbReference type="GO" id="GO:0008270">
    <property type="term" value="F:zinc ion binding"/>
    <property type="evidence" value="ECO:0007669"/>
    <property type="project" value="UniProtKB-KW"/>
</dbReference>
<dbReference type="SUPFAM" id="SSF63748">
    <property type="entry name" value="Tudor/PWWP/MBT"/>
    <property type="match status" value="1"/>
</dbReference>
<feature type="repeat" description="RCC1" evidence="18">
    <location>
        <begin position="537"/>
        <end position="588"/>
    </location>
</feature>
<comment type="pathway">
    <text evidence="3">Protein modification; protein ubiquitination.</text>
</comment>
<dbReference type="SUPFAM" id="SSF55856">
    <property type="entry name" value="Cytochrome b5-like heme/steroid binding domain"/>
    <property type="match status" value="1"/>
</dbReference>
<feature type="repeat" description="RCC1" evidence="18">
    <location>
        <begin position="3184"/>
        <end position="3235"/>
    </location>
</feature>
<dbReference type="FunFam" id="3.30.2160.10:FF:000010">
    <property type="entry name" value="E3 ubiquitin-protein ligase HERC2 isoform X2"/>
    <property type="match status" value="1"/>
</dbReference>
<feature type="repeat" description="RCC1" evidence="18">
    <location>
        <begin position="3288"/>
        <end position="3339"/>
    </location>
</feature>
<dbReference type="InterPro" id="IPR058923">
    <property type="entry name" value="RCC1-like_dom"/>
</dbReference>
<feature type="repeat" description="RCC1" evidence="18">
    <location>
        <begin position="4051"/>
        <end position="4102"/>
    </location>
</feature>
<dbReference type="Gene3D" id="2.30.30.30">
    <property type="match status" value="1"/>
</dbReference>
<feature type="repeat" description="RCC1" evidence="18">
    <location>
        <begin position="747"/>
        <end position="798"/>
    </location>
</feature>
<keyword evidence="8" id="KW-0479">Metal-binding</keyword>
<feature type="repeat" description="RCC1" evidence="18">
    <location>
        <begin position="3945"/>
        <end position="3996"/>
    </location>
</feature>
<feature type="region of interest" description="Disordered" evidence="19">
    <location>
        <begin position="2420"/>
        <end position="2442"/>
    </location>
</feature>
<feature type="repeat" description="RCC1" evidence="18">
    <location>
        <begin position="4261"/>
        <end position="4312"/>
    </location>
</feature>
<evidence type="ECO:0000256" key="18">
    <source>
        <dbReference type="PROSITE-ProRule" id="PRU00235"/>
    </source>
</evidence>
<dbReference type="InterPro" id="IPR004939">
    <property type="entry name" value="APC_su10/DOC_dom"/>
</dbReference>
<feature type="compositionally biased region" description="Basic and acidic residues" evidence="19">
    <location>
        <begin position="1569"/>
        <end position="1582"/>
    </location>
</feature>
<evidence type="ECO:0000256" key="6">
    <source>
        <dbReference type="ARBA" id="ARBA00022553"/>
    </source>
</evidence>
<sequence>MMSLNEMTLRPQPRLDLKWLRIDLQSLFNCQDSLINCWNGLITDGELTGNFSVGLINSAGVTAKQGEFGKYYCGQRVLTCTCCDGICGPDSGCNCQPCQKLDAEEASKRVQENIPLPSMENLLNRWAWGPQPSVENLHNCLLSLSNEQKNLCSDAANLTLSSKRLSYRLLIFKRYFIALNRNPHSVDYDHGLLIHRSNLENIEEKWKVLNSESVQPPLDPAMSLARVGSRAALNFSFAFLRRAWRLGEDIDLCSELLTESLEALQMLPVATLFDQKNVFPVWMEVVDRSTKFLKQIITGDVSTGRQYYNVPIEDQHTSLNLLLEFALQKGNLSSILEIVLLLLNLWEKQSNFGDNRSIIDEPSAPLLPFIKRFSEIEPVKSHVFPKEEIEEVNYCTKIFLDFMDLPEVDSMEIDLKQAAVFVMAHLDRLAIPHIPPLSLTKSISYYTGQRVWGWGGLSWIMGYGPQNCESLSELTVQQICCSDRKLLLLTRSGKVYYMYYTSETQCPQIVEGLKDKEVIKISAHAEGKHFMALTKNLEVYSWGYGDGGRLGHGDNTFKEEPTLIEALQNLDIIDIACGGTYSAAISLTGRLYTWGRGNYGRLGHGNSEDCTVPTLVNALSNYFVRKVACGAGDAHTLCVTADGRVWSWGDGDYGKLGRGGSDGSKVPRIIEKMQNVEIEEVYCGTHFSVALSKEGHVYTWGKGEGWKLGHATEEHIRFPEIVEAIQDKTIVSLSVGMTHVLALTDNGEIYGWGSNEKKQICDSSDTYVRQPKPLEALKGQKAVAVCCGRNQSFAWSDVNSYTPKVSAPFVIDLTENTFKYIDQILEKVITANPSTQDKECLAISALNLLHLQLHSIIMNNIDPKSLGLTPNGKLLGNIKMHVVHLASAVNILTTIQEAAQAALQAGWSVLLPTANGRARTLSSLLLNTDVEPKMCRSGHRFMTDLLVWSLMADGGLETALDEALGVDISELANSDETLDQSLSTHITIPLLYLVRQLVRNSSNLTQSSLKEFSASGKLPQKNQGVSPSLKLLKRFQRLLIGKIYQKNQETHDAAETLLVKYLECFTSHICTTLNMAHDVALTTPKNFLSVMHIIKYDIIGLLLPELIVSLILLEQEVSIFLSSIDWIHVFDELMKSIDKLCRLSPDVEHFDADDIAWPGITQTGAQTFPHKIHEELPLIRKADIDNHNLDGGLWLIINNRVYDVQDFRCENAALQETLQKYAGKDATHIFNSSSQHHGVLLQMENYVVGNYCQPETEALPVNLDSMCVCGTLLDAERNLGYLLGLHAHNLRQSLPLQPEEIESSQWLKAQFLTGGLQIVQPPNPYEEEKGESRSTNSTAENTPTEARANISQKVLKNSQTPMDRINGFINALAESRLSDSYVIAFLAIVEQHSKQNNYLQRVDFSFEHPIEEIGRVLCAVLLKHLGLGYVLLPILDAYNSQPNLKIPKAISEMLKLVHTAKWNLIKTRQEVNKSYKEICIPLLEKCRFLLYEVKPAISTETEAFKKVNVLYKEPRVRTLVRKVIKDLKCGRHTSEIQKPEDIVNATIQSQSIEKHKSMEDISKSTMKKTSSDGKISESKSETDDVNNEIKNGAQKAAVESRAMSESLNNSSNTSKPDQRITRNSTTDFKTELDEKWTVKNVESLPIIEQVEDKEKKIESQIALNNIICKLNEKKMKKVCSENIGLMNSIRDFVLHATCDVEILRKIMYYQVKRCKLRKQGLDMIKHLLNSNFILNSVRYSIINGYLGLDKADEYMCHCLDEVKLVTPFLKTELLFSQLGITEWCIDTLRQYILRDIPSKSGKTKGTNAKVNLNLGTYTLLRDIPRARMLLAIIGILSSNMRYNAMELSPLVNSGVISSVLALLKQAGCDQSIVRKVSEFYVLYADMIENNKPRFAFVTGPELASLMKLGTRVVRGADWKWGDQDGNPPGEGRVIGELGDDGWVRVEWTNGTTNSYRMGIEGKYDLTLASPPSPVTSDTETEETSDHASQLIKDNQLIKLLRNSSINFLRILAISAGVSKGNLHQTTVHGISSLFCSTLTFGNSEWCNLTLVRSIAQNQQLCLAFSTKPWINMLLEFLSVNSPSSGNEVNLPKQILTVRLLQTVLHMWDMDNSEIPNILEKLLTILGKIILTCSYDTGNKPLSTAKSLVLLTQSHSSTLAQEIISLLRHLHGLVGWNQYLNAMLVQKLSIATYFLSDACLVNMMNDSLTPDQQHYMVLACLNIIGAWDDRPRTGAIAEVESLQGTVIRVTPKGKLCLQIHETGELKKVPLNGIKLIPPVEFNFDRMLLGDNFVKTWANLLLIRQSPFNNHDRKSFHGQVNAGYLRTQQNILGALNATRILHTNQYKLRKILRQPFNGMDQSQEHQSIEEELNQQPVMLVQKLLSKATQPSPLKPGFTLQEMQLAALNLSQYLASEGNFETPTTITNEKPNQARSSTSRCAPSEVVTPNSECSLKSVVDEKVKKQSELDEDISTHPIVTQIVEMGFTKRAVENAMKSLAIGPESLVTPETIVGWLLEHPDYVADDSDSVSSAYDSDSESLSYDNAMNAQALAPYADDPNNSRPQTYCRRSQFLSNDEYAMYVRDNVEVGMLVRCCKSYEEVQLGDIGKVNKIDREGLHDLNLQINWQHKVSTYWVRFIHVELLGFPPSLPTPSTIKVGDKVRVKPNITTPRYKWGYVTHDSIGIVTGISPNGHDLTVDFPKQQNWTGFLSEMEIVPSCHDGVGCGGCGVNPIRGPRFKCKVCESYDHCENCFYTRKVHRHAFNRINEPGSPEIYAGKPGRYYRHDTLDTEGELISEWGRCVKNVTVSSQHAARFEIPGSLWQSLGTQGKHWIRLEISSDVIIKNLRMGVDPADNSYTPSLIIVNGGNSVKSLQELSVINVKSQDTSVNLLSNLDKYYPVIEINIVKCRNSGIDCKVHGMSILGIKKHSFGELKTSVSFLANDWDLNQDHNMGPCLVSMSQDLNDDYSSTPSSSCRVFVWGLNDKDQLGGMKGSKVKLPVHSDFLSHLRPIHIAGGSKSLFIVSQEGKLFACGEGTNGRLGLGHNNNVPAPRLIPFLSQYVIKKVAVHSGGKHAMALTLDGKVFSWGEGEDGKLGHGNRLNLDKPKMVETLRSKKIRDIACGSSHSAAITSSGELYTWGLGEYGRLGHGDIVTQLKPKQVKALIGHRIVQVACGSRDAQTLALSDDGMVFSWGDGDFGKLGRGGSEGCTTPNNVERLNNLGVIQIECGAQFSLALTKAGEVWTWGKGDYFRLGHGSDQHVRKPTVIESLKDKKVIHVAVGALHCLAVTDTGQVFAWGDNDHGQQGNGTTLVNRKPALVHGLEDVHVNRVACGSSHSIAWTLHDTQTVSKIEPVIFPVAKDPLGASILGLYDGEKVTNRMPNKNAPTLSSIVMSLESNTAKQQALQHILNAMHIQQLRQALVKALCSHTNIKNNISKPTGTPDTPISTLPNKDVEIAFGGGEAPVSLAEIAGINSPNPTSPDTEENPMALIQSMTASSCSASMSSKHSRMSTSAMSVIAATLTSHAEVIGEGGVSLLDEFTSLLNENDARLLVDLLKLAVADRIEDDQAKDILSSVLITMGSCNSSIGAMLLELCVTELEDTSNSTQTLSSSPHPVVQESSHPYIDDITLRGHVRLPGADALRVEFDRRCSTERRHDPLQITDSSGRVVATKSGREWTDWSSELRISGDELRWTFQSDSSVNGWGWRFTVYPVITNRGIGEIGSDRAVLSQPSMDMVVSLLDPRLYPAADAALMSRLAAALASCSQLSFLSPAQRMWALQKLHRLLVEDEANAEAVTQQLQQLKAPDSALGSLLEELPQALLRQYEYEDGSVRAGLHLMHSDFFKVLVALAADLELDKMISLADNHKWSWFRRYCHAARVSKALIHRTPLPMSFCEEVRKKLTDHMEERTGEHHDHEKHTIFKKEHDEQLLIWLNRRPEDWTLSWGGSGTIYGWGHNHRGQLGGVEGAKVKQPSSCEALSSLRPSQLLGGEQTLFAVTTDGKVYATGYGAGGRLGIGGTDSVLVPTLLESIQHVFVKKIAVNSGGKHCLGLSSDNDVYSWGEGDDGKLGHGNRTSYEIPKLVESLQGYEIVDVACGGAHSAAITSSGQLYTWGKGRYGRLGHGDSEDQLKPKLVEALLGNRVIDVACGSGDAQTLCITDDDNVWSWGDGDYGKLGRGGSDGCKIPMKIESLAGLGVIKVECGSQFSVALTRSGSVYTWGKGDYHRLGHGNADHIRRPKKVAALQGKKIISIATGSLHCVACSDEGEVYTWGDNDEGQLGDGTTNAIHRPRLVSSLQSKKISNVACGSAHTLAWSTSNAGSPCARLPTISPIEYDLLQDIPSLVLHQRLVLLHHFAELICPCITMFPITGRDSLHELRSILVYTIKEATFRKVVQATMVRDKHHGPIVELNRIQVKRSRSRGGLAGVDGMKSVFGQMVTKLPLLTSETLALPHRIWKVEFVGESVDDCGGGYSESIAEMCDELQNGSLPLLIPTPNGRDEAGANRDCFILNPSSKTCLHLNMFRFLGVLMGIAIRTGSPLSLNLAEPVWKQLAGIELTPADLTEIDRDYVPGLLCIRDMGAEEPLFQNLEMPFSTPSSCGQDVPLSTKYKRITYENRLEYVKLALSFRLSEFDEQVKAVRDGMSRVVPVPLLSLFSGYELETMVCGSPDIPLTLLKSVATYKGVDSSASLIQWFWEVMEEFTNQERSLFLRFVWGRTRLPRTIADFRGRDFVIQILDKYNPPDHFLPESYTCFFLLKMPRYSCKHVLQQKLKYAIHFCKSIDKDEYARVAMAGDLAVSSSSDAESDPEMDSSN</sequence>
<feature type="repeat" description="RCC1" evidence="18">
    <location>
        <begin position="3130"/>
        <end position="3181"/>
    </location>
</feature>
<dbReference type="GO" id="GO:0005814">
    <property type="term" value="C:centriole"/>
    <property type="evidence" value="ECO:0007669"/>
    <property type="project" value="UniProtKB-SubCell"/>
</dbReference>
<feature type="compositionally biased region" description="Polar residues" evidence="19">
    <location>
        <begin position="1333"/>
        <end position="1349"/>
    </location>
</feature>
<gene>
    <name evidence="26" type="ORF">MELIAE_LOCUS9214</name>
</gene>
<feature type="repeat" description="RCC1" evidence="18">
    <location>
        <begin position="4209"/>
        <end position="4260"/>
    </location>
</feature>
<feature type="domain" description="UBA" evidence="20">
    <location>
        <begin position="2465"/>
        <end position="2516"/>
    </location>
</feature>
<feature type="domain" description="Cytochrome b5 heme-binding" evidence="23">
    <location>
        <begin position="1176"/>
        <end position="1252"/>
    </location>
</feature>
<dbReference type="Gene3D" id="3.30.2160.10">
    <property type="entry name" value="Hect, E3 ligase catalytic domain"/>
    <property type="match status" value="1"/>
</dbReference>
<evidence type="ECO:0000256" key="8">
    <source>
        <dbReference type="ARBA" id="ARBA00022723"/>
    </source>
</evidence>
<dbReference type="InterPro" id="IPR008979">
    <property type="entry name" value="Galactose-bd-like_sf"/>
</dbReference>
<dbReference type="Pfam" id="PF25390">
    <property type="entry name" value="WD40_RLD"/>
    <property type="match status" value="3"/>
</dbReference>
<proteinExistence type="predicted"/>
<evidence type="ECO:0000256" key="9">
    <source>
        <dbReference type="ARBA" id="ARBA00022737"/>
    </source>
</evidence>
<dbReference type="PROSITE" id="PS00626">
    <property type="entry name" value="RCC1_2"/>
    <property type="match status" value="1"/>
</dbReference>
<dbReference type="InterPro" id="IPR014722">
    <property type="entry name" value="Rib_uL2_dom2"/>
</dbReference>
<evidence type="ECO:0000313" key="26">
    <source>
        <dbReference type="EMBL" id="CAH0559020.1"/>
    </source>
</evidence>
<dbReference type="SUPFAM" id="SSF159034">
    <property type="entry name" value="Mib/herc2 domain-like"/>
    <property type="match status" value="1"/>
</dbReference>
<dbReference type="Pfam" id="PF11515">
    <property type="entry name" value="Cul7"/>
    <property type="match status" value="1"/>
</dbReference>
<dbReference type="InterPro" id="IPR000433">
    <property type="entry name" value="Znf_ZZ"/>
</dbReference>
<feature type="repeat" description="RCC1" evidence="18">
    <location>
        <begin position="589"/>
        <end position="642"/>
    </location>
</feature>
<dbReference type="OrthoDB" id="239701at2759"/>
<dbReference type="CDD" id="cd14402">
    <property type="entry name" value="UBA_HERC2"/>
    <property type="match status" value="1"/>
</dbReference>
<feature type="repeat" description="RCC1" evidence="18">
    <location>
        <begin position="4103"/>
        <end position="4154"/>
    </location>
</feature>
<dbReference type="InterPro" id="IPR021097">
    <property type="entry name" value="CPH_domain"/>
</dbReference>
<evidence type="ECO:0000256" key="17">
    <source>
        <dbReference type="PROSITE-ProRule" id="PRU00228"/>
    </source>
</evidence>
<dbReference type="Pfam" id="PF00415">
    <property type="entry name" value="RCC1"/>
    <property type="match status" value="3"/>
</dbReference>
<dbReference type="FunFam" id="2.130.10.30:FF:000006">
    <property type="entry name" value="E3 ubiquitin-protein ligase HERC2 isoform X1"/>
    <property type="match status" value="1"/>
</dbReference>
<evidence type="ECO:0000256" key="11">
    <source>
        <dbReference type="ARBA" id="ARBA00022786"/>
    </source>
</evidence>
<dbReference type="Gene3D" id="3.10.120.10">
    <property type="entry name" value="Cytochrome b5-like heme/steroid binding domain"/>
    <property type="match status" value="1"/>
</dbReference>
<keyword evidence="7" id="KW-0808">Transferase</keyword>
<dbReference type="Gene3D" id="3.90.1750.10">
    <property type="entry name" value="Hect, E3 ligase catalytic domains"/>
    <property type="match status" value="1"/>
</dbReference>
<dbReference type="Pfam" id="PF00569">
    <property type="entry name" value="ZZ"/>
    <property type="match status" value="1"/>
</dbReference>
<evidence type="ECO:0000256" key="15">
    <source>
        <dbReference type="ARBA" id="ARBA00081609"/>
    </source>
</evidence>
<accession>A0A9P0FLM7</accession>
<dbReference type="InterPro" id="IPR010606">
    <property type="entry name" value="Mib_Herc2"/>
</dbReference>
<evidence type="ECO:0000256" key="14">
    <source>
        <dbReference type="ARBA" id="ARBA00080834"/>
    </source>
</evidence>
<dbReference type="FunFam" id="2.130.10.30:FF:000003">
    <property type="entry name" value="E3 ubiquitin-protein ligase HERC2 isoform X1"/>
    <property type="match status" value="1"/>
</dbReference>
<dbReference type="Gene3D" id="3.30.60.90">
    <property type="match status" value="1"/>
</dbReference>
<dbReference type="InterPro" id="IPR006624">
    <property type="entry name" value="Beta-propeller_rpt_TECPR"/>
</dbReference>
<evidence type="ECO:0000259" key="21">
    <source>
        <dbReference type="PROSITE" id="PS50135"/>
    </source>
</evidence>
<dbReference type="Pfam" id="PF06701">
    <property type="entry name" value="MIB_HERC2"/>
    <property type="match status" value="1"/>
</dbReference>
<dbReference type="Gene3D" id="2.30.30.40">
    <property type="entry name" value="SH3 Domains"/>
    <property type="match status" value="1"/>
</dbReference>
<evidence type="ECO:0000256" key="1">
    <source>
        <dbReference type="ARBA" id="ARBA00000885"/>
    </source>
</evidence>
<name>A0A9P0FLM7_BRAAE</name>
<dbReference type="SMART" id="SM00291">
    <property type="entry name" value="ZnF_ZZ"/>
    <property type="match status" value="1"/>
</dbReference>
<dbReference type="SUPFAM" id="SSF56204">
    <property type="entry name" value="Hect, E3 ligase catalytic domain"/>
    <property type="match status" value="1"/>
</dbReference>
<feature type="region of interest" description="Disordered" evidence="19">
    <location>
        <begin position="1540"/>
        <end position="1626"/>
    </location>
</feature>
<dbReference type="FunFam" id="2.130.10.30:FF:000004">
    <property type="entry name" value="E3 ubiquitin-protein ligase HERC2 isoform X2"/>
    <property type="match status" value="1"/>
</dbReference>
<feature type="active site" description="Glycyl thioester intermediate" evidence="16">
    <location>
        <position position="4747"/>
    </location>
</feature>
<feature type="domain" description="MIB/HERC2" evidence="25">
    <location>
        <begin position="1898"/>
        <end position="1971"/>
    </location>
</feature>
<dbReference type="FunFam" id="2.30.30.40:FF:000074">
    <property type="entry name" value="E3 ubiquitin-protein ligase HERC2 isoform X1"/>
    <property type="match status" value="1"/>
</dbReference>
<evidence type="ECO:0000256" key="12">
    <source>
        <dbReference type="ARBA" id="ARBA00022833"/>
    </source>
</evidence>
<dbReference type="Gene3D" id="2.60.120.260">
    <property type="entry name" value="Galactose-binding domain-like"/>
    <property type="match status" value="1"/>
</dbReference>
<dbReference type="Gene3D" id="3.30.2410.10">
    <property type="entry name" value="Hect, E3 ligase catalytic domain"/>
    <property type="match status" value="1"/>
</dbReference>
<dbReference type="InterPro" id="IPR000569">
    <property type="entry name" value="HECT_dom"/>
</dbReference>
<dbReference type="InterPro" id="IPR043145">
    <property type="entry name" value="Znf_ZZ_sf"/>
</dbReference>
<dbReference type="SUPFAM" id="SSF57850">
    <property type="entry name" value="RING/U-box"/>
    <property type="match status" value="1"/>
</dbReference>
<feature type="repeat" description="RCC1" evidence="18">
    <location>
        <begin position="4157"/>
        <end position="4208"/>
    </location>
</feature>
<dbReference type="PANTHER" id="PTHR22870">
    <property type="entry name" value="REGULATOR OF CHROMOSOME CONDENSATION"/>
    <property type="match status" value="1"/>
</dbReference>
<feature type="compositionally biased region" description="Polar residues" evidence="19">
    <location>
        <begin position="1603"/>
        <end position="1626"/>
    </location>
</feature>
<feature type="repeat" description="RCC1" evidence="18">
    <location>
        <begin position="3997"/>
        <end position="4050"/>
    </location>
</feature>
<protein>
    <recommendedName>
        <fullName evidence="4">HECT-type E3 ubiquitin transferase</fullName>
        <ecNumber evidence="4">2.3.2.26</ecNumber>
    </recommendedName>
    <alternativeName>
        <fullName evidence="14">HECT domain and RCC1-like domain-containing protein 2</fullName>
    </alternativeName>
    <alternativeName>
        <fullName evidence="15">HECT-type E3 ubiquitin transferase HERC2</fullName>
    </alternativeName>
</protein>
<feature type="domain" description="DOC" evidence="24">
    <location>
        <begin position="2772"/>
        <end position="2946"/>
    </location>
</feature>
<dbReference type="InterPro" id="IPR000408">
    <property type="entry name" value="Reg_chr_condens"/>
</dbReference>
<keyword evidence="6" id="KW-0597">Phosphoprotein</keyword>
<keyword evidence="13" id="KW-0206">Cytoskeleton</keyword>
<dbReference type="PRINTS" id="PR00633">
    <property type="entry name" value="RCCNDNSATION"/>
</dbReference>
<dbReference type="SMART" id="SM01337">
    <property type="entry name" value="APC10"/>
    <property type="match status" value="1"/>
</dbReference>
<dbReference type="PROSITE" id="PS50012">
    <property type="entry name" value="RCC1_3"/>
    <property type="match status" value="19"/>
</dbReference>
<dbReference type="EMBL" id="OV121137">
    <property type="protein sequence ID" value="CAH0559020.1"/>
    <property type="molecule type" value="Genomic_DNA"/>
</dbReference>
<keyword evidence="12" id="KW-0862">Zinc</keyword>
<feature type="repeat" description="RCC1" evidence="18">
    <location>
        <begin position="3236"/>
        <end position="3287"/>
    </location>
</feature>
<keyword evidence="11 16" id="KW-0833">Ubl conjugation pathway</keyword>
<organism evidence="26 27">
    <name type="scientific">Brassicogethes aeneus</name>
    <name type="common">Rape pollen beetle</name>
    <name type="synonym">Meligethes aeneus</name>
    <dbReference type="NCBI Taxonomy" id="1431903"/>
    <lineage>
        <taxon>Eukaryota</taxon>
        <taxon>Metazoa</taxon>
        <taxon>Ecdysozoa</taxon>
        <taxon>Arthropoda</taxon>
        <taxon>Hexapoda</taxon>
        <taxon>Insecta</taxon>
        <taxon>Pterygota</taxon>
        <taxon>Neoptera</taxon>
        <taxon>Endopterygota</taxon>
        <taxon>Coleoptera</taxon>
        <taxon>Polyphaga</taxon>
        <taxon>Cucujiformia</taxon>
        <taxon>Nitidulidae</taxon>
        <taxon>Meligethinae</taxon>
        <taxon>Brassicogethes</taxon>
    </lineage>
</organism>
<feature type="compositionally biased region" description="Basic and acidic residues" evidence="19">
    <location>
        <begin position="1552"/>
        <end position="1562"/>
    </location>
</feature>
<dbReference type="InterPro" id="IPR035983">
    <property type="entry name" value="Hect_E3_ubiquitin_ligase"/>
</dbReference>
<comment type="catalytic activity">
    <reaction evidence="1">
        <text>S-ubiquitinyl-[E2 ubiquitin-conjugating enzyme]-L-cysteine + [acceptor protein]-L-lysine = [E2 ubiquitin-conjugating enzyme]-L-cysteine + N(6)-ubiquitinyl-[acceptor protein]-L-lysine.</text>
        <dbReference type="EC" id="2.3.2.26"/>
    </reaction>
</comment>
<dbReference type="InterPro" id="IPR051210">
    <property type="entry name" value="Ub_ligase/GEF_domain"/>
</dbReference>
<dbReference type="PROSITE" id="PS51416">
    <property type="entry name" value="MIB_HERC2"/>
    <property type="match status" value="1"/>
</dbReference>
<dbReference type="PROSITE" id="PS50255">
    <property type="entry name" value="CYTOCHROME_B5_2"/>
    <property type="match status" value="1"/>
</dbReference>
<dbReference type="GO" id="GO:0061630">
    <property type="term" value="F:ubiquitin protein ligase activity"/>
    <property type="evidence" value="ECO:0007669"/>
    <property type="project" value="UniProtKB-EC"/>
</dbReference>
<dbReference type="EC" id="2.3.2.26" evidence="4"/>
<evidence type="ECO:0000313" key="27">
    <source>
        <dbReference type="Proteomes" id="UP001154078"/>
    </source>
</evidence>
<dbReference type="InterPro" id="IPR037252">
    <property type="entry name" value="Mib_Herc2_sf"/>
</dbReference>
<evidence type="ECO:0000256" key="19">
    <source>
        <dbReference type="SAM" id="MobiDB-lite"/>
    </source>
</evidence>
<feature type="domain" description="ZZ-type" evidence="21">
    <location>
        <begin position="2717"/>
        <end position="2768"/>
    </location>
</feature>
<dbReference type="PROSITE" id="PS50237">
    <property type="entry name" value="HECT"/>
    <property type="match status" value="1"/>
</dbReference>
<keyword evidence="5" id="KW-0963">Cytoplasm</keyword>
<dbReference type="Pfam" id="PF00632">
    <property type="entry name" value="HECT"/>
    <property type="match status" value="1"/>
</dbReference>
<feature type="region of interest" description="Disordered" evidence="19">
    <location>
        <begin position="1318"/>
        <end position="1349"/>
    </location>
</feature>
<evidence type="ECO:0000256" key="13">
    <source>
        <dbReference type="ARBA" id="ARBA00023212"/>
    </source>
</evidence>
<dbReference type="SMART" id="SM01117">
    <property type="entry name" value="Cyt-b5"/>
    <property type="match status" value="1"/>
</dbReference>
<feature type="domain" description="HECT" evidence="22">
    <location>
        <begin position="4452"/>
        <end position="4770"/>
    </location>
</feature>
<feature type="repeat" description="RCC1" evidence="18">
    <location>
        <begin position="695"/>
        <end position="746"/>
    </location>
</feature>
<dbReference type="SUPFAM" id="SSF49785">
    <property type="entry name" value="Galactose-binding domain-like"/>
    <property type="match status" value="1"/>
</dbReference>
<evidence type="ECO:0000256" key="10">
    <source>
        <dbReference type="ARBA" id="ARBA00022771"/>
    </source>
</evidence>
<dbReference type="InterPro" id="IPR015940">
    <property type="entry name" value="UBA"/>
</dbReference>
<evidence type="ECO:0000256" key="4">
    <source>
        <dbReference type="ARBA" id="ARBA00012485"/>
    </source>
</evidence>
<dbReference type="GO" id="GO:0009966">
    <property type="term" value="P:regulation of signal transduction"/>
    <property type="evidence" value="ECO:0007669"/>
    <property type="project" value="UniProtKB-ARBA"/>
</dbReference>
<dbReference type="CDD" id="cd00078">
    <property type="entry name" value="HECTc"/>
    <property type="match status" value="1"/>
</dbReference>
<feature type="repeat" description="RCC1" evidence="18">
    <location>
        <begin position="3024"/>
        <end position="3077"/>
    </location>
</feature>
<evidence type="ECO:0000256" key="2">
    <source>
        <dbReference type="ARBA" id="ARBA00004114"/>
    </source>
</evidence>
<feature type="repeat" description="RCC1" evidence="18">
    <location>
        <begin position="3078"/>
        <end position="3129"/>
    </location>
</feature>
<dbReference type="SUPFAM" id="SSF50985">
    <property type="entry name" value="RCC1/BLIP-II"/>
    <property type="match status" value="3"/>
</dbReference>
<dbReference type="PROSITE" id="PS51284">
    <property type="entry name" value="DOC"/>
    <property type="match status" value="1"/>
</dbReference>
<comment type="subcellular location">
    <subcellularLocation>
        <location evidence="2">Cytoplasm</location>
        <location evidence="2">Cytoskeleton</location>
        <location evidence="2">Microtubule organizing center</location>
        <location evidence="2">Centrosome</location>
        <location evidence="2">Centriole</location>
    </subcellularLocation>
</comment>
<evidence type="ECO:0000256" key="3">
    <source>
        <dbReference type="ARBA" id="ARBA00004906"/>
    </source>
</evidence>
<evidence type="ECO:0000259" key="25">
    <source>
        <dbReference type="PROSITE" id="PS51416"/>
    </source>
</evidence>
<dbReference type="Pfam" id="PF00173">
    <property type="entry name" value="Cyt-b5"/>
    <property type="match status" value="1"/>
</dbReference>
<dbReference type="InterPro" id="IPR009091">
    <property type="entry name" value="RCC1/BLIP-II"/>
</dbReference>
<evidence type="ECO:0000256" key="7">
    <source>
        <dbReference type="ARBA" id="ARBA00022679"/>
    </source>
</evidence>
<dbReference type="GO" id="GO:0016567">
    <property type="term" value="P:protein ubiquitination"/>
    <property type="evidence" value="ECO:0007669"/>
    <property type="project" value="InterPro"/>
</dbReference>
<reference evidence="26" key="1">
    <citation type="submission" date="2021-12" db="EMBL/GenBank/DDBJ databases">
        <authorList>
            <person name="King R."/>
        </authorList>
    </citation>
    <scope>NUCLEOTIDE SEQUENCE</scope>
</reference>
<keyword evidence="10 17" id="KW-0863">Zinc-finger</keyword>
<dbReference type="Gene3D" id="2.130.10.30">
    <property type="entry name" value="Regulator of chromosome condensation 1/beta-lactamase-inhibitor protein II"/>
    <property type="match status" value="3"/>
</dbReference>
<dbReference type="Pfam" id="PF03256">
    <property type="entry name" value="ANAPC10"/>
    <property type="match status" value="1"/>
</dbReference>
<dbReference type="PANTHER" id="PTHR22870:SF155">
    <property type="entry name" value="E3 UBIQUITIN-PROTEIN LIGASE HERC1-RELATED"/>
    <property type="match status" value="1"/>
</dbReference>
<dbReference type="InterPro" id="IPR001199">
    <property type="entry name" value="Cyt_B5-like_heme/steroid-bd"/>
</dbReference>
<feature type="repeat" description="RCC1" evidence="18">
    <location>
        <begin position="2972"/>
        <end position="3023"/>
    </location>
</feature>
<dbReference type="InterPro" id="IPR036400">
    <property type="entry name" value="Cyt_B5-like_heme/steroid_sf"/>
</dbReference>
<evidence type="ECO:0000259" key="23">
    <source>
        <dbReference type="PROSITE" id="PS50255"/>
    </source>
</evidence>
<feature type="repeat" description="RCC1" evidence="18">
    <location>
        <begin position="643"/>
        <end position="694"/>
    </location>
</feature>
<evidence type="ECO:0000259" key="24">
    <source>
        <dbReference type="PROSITE" id="PS51284"/>
    </source>
</evidence>
<keyword evidence="9" id="KW-0677">Repeat</keyword>
<evidence type="ECO:0000256" key="5">
    <source>
        <dbReference type="ARBA" id="ARBA00022490"/>
    </source>
</evidence>
<evidence type="ECO:0000259" key="20">
    <source>
        <dbReference type="PROSITE" id="PS50030"/>
    </source>
</evidence>
<dbReference type="FunFam" id="2.30.30.30:FF:000015">
    <property type="entry name" value="E3 ubiquitin-protein ligase HERC2"/>
    <property type="match status" value="1"/>
</dbReference>
<dbReference type="SMART" id="SM00119">
    <property type="entry name" value="HECTc"/>
    <property type="match status" value="1"/>
</dbReference>
<dbReference type="PROSITE" id="PS50030">
    <property type="entry name" value="UBA"/>
    <property type="match status" value="1"/>
</dbReference>
<evidence type="ECO:0000259" key="22">
    <source>
        <dbReference type="PROSITE" id="PS50237"/>
    </source>
</evidence>
<dbReference type="FunFam" id="3.30.2410.10:FF:000006">
    <property type="entry name" value="probable E3 ubiquitin-protein ligase HERC1 isoform X2"/>
    <property type="match status" value="1"/>
</dbReference>
<dbReference type="Proteomes" id="UP001154078">
    <property type="component" value="Chromosome 6"/>
</dbReference>
<dbReference type="PROSITE" id="PS50135">
    <property type="entry name" value="ZF_ZZ_2"/>
    <property type="match status" value="1"/>
</dbReference>
<keyword evidence="27" id="KW-1185">Reference proteome</keyword>